<feature type="transmembrane region" description="Helical" evidence="2">
    <location>
        <begin position="415"/>
        <end position="439"/>
    </location>
</feature>
<keyword evidence="2" id="KW-0812">Transmembrane</keyword>
<name>A0A4P7QHG7_9CORY</name>
<gene>
    <name evidence="3" type="ORF">CENDO_04435</name>
</gene>
<organism evidence="3 4">
    <name type="scientific">Corynebacterium endometrii</name>
    <dbReference type="NCBI Taxonomy" id="2488819"/>
    <lineage>
        <taxon>Bacteria</taxon>
        <taxon>Bacillati</taxon>
        <taxon>Actinomycetota</taxon>
        <taxon>Actinomycetes</taxon>
        <taxon>Mycobacteriales</taxon>
        <taxon>Corynebacteriaceae</taxon>
        <taxon>Corynebacterium</taxon>
    </lineage>
</organism>
<evidence type="ECO:0000256" key="1">
    <source>
        <dbReference type="SAM" id="MobiDB-lite"/>
    </source>
</evidence>
<feature type="transmembrane region" description="Helical" evidence="2">
    <location>
        <begin position="391"/>
        <end position="409"/>
    </location>
</feature>
<evidence type="ECO:0000313" key="3">
    <source>
        <dbReference type="EMBL" id="QCB28177.1"/>
    </source>
</evidence>
<keyword evidence="2" id="KW-0472">Membrane</keyword>
<dbReference type="Proteomes" id="UP000296352">
    <property type="component" value="Chromosome"/>
</dbReference>
<feature type="region of interest" description="Disordered" evidence="1">
    <location>
        <begin position="1"/>
        <end position="24"/>
    </location>
</feature>
<keyword evidence="2" id="KW-1133">Transmembrane helix</keyword>
<dbReference type="EMBL" id="CP039247">
    <property type="protein sequence ID" value="QCB28177.1"/>
    <property type="molecule type" value="Genomic_DNA"/>
</dbReference>
<reference evidence="3 4" key="1">
    <citation type="submission" date="2019-04" db="EMBL/GenBank/DDBJ databases">
        <title>Corynebacterium endometrii sp. nov., isolated from the uterus of a cow with endometritis.</title>
        <authorList>
            <person name="Ballas P."/>
            <person name="Ruckert C."/>
            <person name="Wagener K."/>
            <person name="Drillich M."/>
            <person name="Kaempfer P."/>
            <person name="Busse H.-J."/>
            <person name="Ehling-Schulz M."/>
        </authorList>
    </citation>
    <scope>NUCLEOTIDE SEQUENCE [LARGE SCALE GENOMIC DNA]</scope>
    <source>
        <strain evidence="3 4">LMM-1653</strain>
    </source>
</reference>
<proteinExistence type="predicted"/>
<evidence type="ECO:0000256" key="2">
    <source>
        <dbReference type="SAM" id="Phobius"/>
    </source>
</evidence>
<dbReference type="AlphaFoldDB" id="A0A4P7QHG7"/>
<feature type="transmembrane region" description="Helical" evidence="2">
    <location>
        <begin position="592"/>
        <end position="615"/>
    </location>
</feature>
<protein>
    <submittedName>
        <fullName evidence="3">Uncharacterized protein</fullName>
    </submittedName>
</protein>
<evidence type="ECO:0000313" key="4">
    <source>
        <dbReference type="Proteomes" id="UP000296352"/>
    </source>
</evidence>
<dbReference type="RefSeq" id="WP_136140950.1">
    <property type="nucleotide sequence ID" value="NZ_CP039247.1"/>
</dbReference>
<sequence length="645" mass="71837">MNLPIYSDNDFCSGSPSPARARGLQEPVEVDKSSIASILTKATESPNSRNFIERLLQDASVEDFTTLLNQVGSFQETRVVIEDCPTFSYLDLVTVFGLLAEKNTDDLNLLDFCATWFEERYPDKQSLDPFFSKTMNRVAFLTRYRNTVSYWQEELRTFRATNDWTIREYFISAVLCERFRFAKDVEGLHELLVTGQGVSSSFKTTALGQAIGGYARLLLEKPTYTSKVISESEEIADLPYLLKSAIQNSKPFETLRVRDLVLSALDEAPNAQRLAGITVETIKQFQTNSEEFGESPQDPLLLLKLARAYRRSAQFDAAYSTISIAMSRANVGTSFSIEIMERILQERTQIIFTVESYDLIKKAQQAAERMEETESRVNTKLDNNTLRSTEVLALFSSAVAFAVGAASIGSNQQNLASAVIISGILLIGLVAFSGLIFVMTRNLTDTGVKSAKHPPTQKQRERELERRLRRSLSESIADRVDNQIQQQLADTVAHTADLHGEMSASARTCKECGEAVVTRRCTLCNSVFVQHASETPKRDTCASCLSLSQNPNNKYLEFSHNPTPEVLKAIEEADAKAQNRERRRVAWYRNSVFVSQASILIALGAVILSIGALAFNGSWFVDETPVDSSETAVAPVEETNPEVES</sequence>
<keyword evidence="4" id="KW-1185">Reference proteome</keyword>
<dbReference type="KEGG" id="cee:CENDO_04435"/>
<accession>A0A4P7QHG7</accession>